<keyword evidence="2" id="KW-0808">Transferase</keyword>
<name>A0A328VNT7_9CHLR</name>
<dbReference type="GO" id="GO:0032259">
    <property type="term" value="P:methylation"/>
    <property type="evidence" value="ECO:0007669"/>
    <property type="project" value="UniProtKB-KW"/>
</dbReference>
<dbReference type="Gene3D" id="3.40.50.150">
    <property type="entry name" value="Vaccinia Virus protein VP39"/>
    <property type="match status" value="1"/>
</dbReference>
<keyword evidence="3" id="KW-0949">S-adenosyl-L-methionine</keyword>
<dbReference type="PANTHER" id="PTHR43591:SF24">
    <property type="entry name" value="2-METHOXY-6-POLYPRENYL-1,4-BENZOQUINOL METHYLASE, MITOCHONDRIAL"/>
    <property type="match status" value="1"/>
</dbReference>
<dbReference type="EMBL" id="MCIF01000002">
    <property type="protein sequence ID" value="RAQ95835.1"/>
    <property type="molecule type" value="Genomic_DNA"/>
</dbReference>
<sequence length="302" mass="33998">MPWWWHARRSEAELRSVAPSPSTEASPVLVDVAGRRRFQDMPYLLPKDQQELNRLDYQHYVLRQVFRGNVLAPVQDLLREGTAVLDVGTGTGRWAIEVAEAFPRCRVVGFDREPARSSQGLPPGFRFVQGDLLQGLPFADATFGYVHQRLLVAGIPLAQWPAVLRELLRVTRRGGWIELVELGLGFFPQGPCLQQIVTWWQQLSVARGMDASQLFLLGRWLREAGALQVEQRTCWLPVGRWGGRLGQLLAQDLLVAAGTLEAPVEGLGVSVARFHEILEGLAREWEEGQVTYEVYTAWGRKP</sequence>
<evidence type="ECO:0000259" key="4">
    <source>
        <dbReference type="Pfam" id="PF13649"/>
    </source>
</evidence>
<dbReference type="GO" id="GO:0008168">
    <property type="term" value="F:methyltransferase activity"/>
    <property type="evidence" value="ECO:0007669"/>
    <property type="project" value="UniProtKB-KW"/>
</dbReference>
<dbReference type="AlphaFoldDB" id="A0A328VNT7"/>
<dbReference type="PROSITE" id="PS01184">
    <property type="entry name" value="UBIE_2"/>
    <property type="match status" value="1"/>
</dbReference>
<dbReference type="InterPro" id="IPR023576">
    <property type="entry name" value="UbiE/COQ5_MeTrFase_CS"/>
</dbReference>
<gene>
    <name evidence="5" type="ORF">A4R35_09830</name>
</gene>
<dbReference type="RefSeq" id="WP_112428913.1">
    <property type="nucleotide sequence ID" value="NZ_MCIF01000002.1"/>
</dbReference>
<accession>A0A328VNT7</accession>
<keyword evidence="6" id="KW-1185">Reference proteome</keyword>
<dbReference type="InterPro" id="IPR041698">
    <property type="entry name" value="Methyltransf_25"/>
</dbReference>
<dbReference type="SUPFAM" id="SSF53335">
    <property type="entry name" value="S-adenosyl-L-methionine-dependent methyltransferases"/>
    <property type="match status" value="1"/>
</dbReference>
<proteinExistence type="predicted"/>
<organism evidence="5 6">
    <name type="scientific">Thermogemmatispora tikiterensis</name>
    <dbReference type="NCBI Taxonomy" id="1825093"/>
    <lineage>
        <taxon>Bacteria</taxon>
        <taxon>Bacillati</taxon>
        <taxon>Chloroflexota</taxon>
        <taxon>Ktedonobacteria</taxon>
        <taxon>Thermogemmatisporales</taxon>
        <taxon>Thermogemmatisporaceae</taxon>
        <taxon>Thermogemmatispora</taxon>
    </lineage>
</organism>
<evidence type="ECO:0000313" key="6">
    <source>
        <dbReference type="Proteomes" id="UP000248706"/>
    </source>
</evidence>
<protein>
    <recommendedName>
        <fullName evidence="4">Methyltransferase domain-containing protein</fullName>
    </recommendedName>
</protein>
<dbReference type="PANTHER" id="PTHR43591">
    <property type="entry name" value="METHYLTRANSFERASE"/>
    <property type="match status" value="1"/>
</dbReference>
<dbReference type="CDD" id="cd02440">
    <property type="entry name" value="AdoMet_MTases"/>
    <property type="match status" value="1"/>
</dbReference>
<evidence type="ECO:0000256" key="3">
    <source>
        <dbReference type="ARBA" id="ARBA00022691"/>
    </source>
</evidence>
<keyword evidence="1" id="KW-0489">Methyltransferase</keyword>
<evidence type="ECO:0000256" key="2">
    <source>
        <dbReference type="ARBA" id="ARBA00022679"/>
    </source>
</evidence>
<dbReference type="OrthoDB" id="152718at2"/>
<dbReference type="InterPro" id="IPR029063">
    <property type="entry name" value="SAM-dependent_MTases_sf"/>
</dbReference>
<evidence type="ECO:0000256" key="1">
    <source>
        <dbReference type="ARBA" id="ARBA00022603"/>
    </source>
</evidence>
<feature type="domain" description="Methyltransferase" evidence="4">
    <location>
        <begin position="84"/>
        <end position="175"/>
    </location>
</feature>
<dbReference type="Proteomes" id="UP000248706">
    <property type="component" value="Unassembled WGS sequence"/>
</dbReference>
<evidence type="ECO:0000313" key="5">
    <source>
        <dbReference type="EMBL" id="RAQ95835.1"/>
    </source>
</evidence>
<comment type="caution">
    <text evidence="5">The sequence shown here is derived from an EMBL/GenBank/DDBJ whole genome shotgun (WGS) entry which is preliminary data.</text>
</comment>
<dbReference type="Pfam" id="PF13649">
    <property type="entry name" value="Methyltransf_25"/>
    <property type="match status" value="1"/>
</dbReference>
<reference evidence="5 6" key="1">
    <citation type="submission" date="2016-08" db="EMBL/GenBank/DDBJ databases">
        <title>Analysis of Carbohydrate Active Enzymes in Thermogemmatispora T81 Reveals Carbohydrate Degradation Ability.</title>
        <authorList>
            <person name="Tomazini A."/>
            <person name="Lal S."/>
            <person name="Stott M."/>
            <person name="Henrissat B."/>
            <person name="Polikarpov I."/>
            <person name="Sparling R."/>
            <person name="Levin D.B."/>
        </authorList>
    </citation>
    <scope>NUCLEOTIDE SEQUENCE [LARGE SCALE GENOMIC DNA]</scope>
    <source>
        <strain evidence="5 6">T81</strain>
    </source>
</reference>